<dbReference type="GO" id="GO:0030148">
    <property type="term" value="P:sphingolipid biosynthetic process"/>
    <property type="evidence" value="ECO:0007669"/>
    <property type="project" value="TreeGrafter"/>
</dbReference>
<reference evidence="2" key="1">
    <citation type="submission" date="2013-10" db="EMBL/GenBank/DDBJ databases">
        <title>Genomic analysis of the causative agents of coccidiosis in chickens.</title>
        <authorList>
            <person name="Reid A.J."/>
            <person name="Blake D."/>
            <person name="Billington K."/>
            <person name="Browne H."/>
            <person name="Dunn M."/>
            <person name="Hung S."/>
            <person name="Kawahara F."/>
            <person name="Miranda-Saavedra D."/>
            <person name="Mourier T."/>
            <person name="Nagra H."/>
            <person name="Otto T.D."/>
            <person name="Rawlings N."/>
            <person name="Sanchez A."/>
            <person name="Sanders M."/>
            <person name="Subramaniam C."/>
            <person name="Tay Y."/>
            <person name="Dear P."/>
            <person name="Doerig C."/>
            <person name="Gruber A."/>
            <person name="Parkinson J."/>
            <person name="Shirley M."/>
            <person name="Wan K.L."/>
            <person name="Berriman M."/>
            <person name="Tomley F."/>
            <person name="Pain A."/>
        </authorList>
    </citation>
    <scope>NUCLEOTIDE SEQUENCE [LARGE SCALE GENOMIC DNA]</scope>
    <source>
        <strain evidence="2">Houghton</strain>
    </source>
</reference>
<dbReference type="PANTHER" id="PTHR43550">
    <property type="entry name" value="3-KETODIHYDROSPHINGOSINE REDUCTASE"/>
    <property type="match status" value="1"/>
</dbReference>
<dbReference type="InterPro" id="IPR002347">
    <property type="entry name" value="SDR_fam"/>
</dbReference>
<dbReference type="PRINTS" id="PR00081">
    <property type="entry name" value="GDHRDH"/>
</dbReference>
<dbReference type="OrthoDB" id="37659at2759"/>
<evidence type="ECO:0000313" key="3">
    <source>
        <dbReference type="Proteomes" id="UP000030747"/>
    </source>
</evidence>
<dbReference type="AlphaFoldDB" id="U6KML7"/>
<name>U6KML7_EIMTE</name>
<sequence>MAGTSSCSVPRWARIEGAVCMTAALLLFPALVYVVGVFGIIIVYCVTLGCIALLYAAQIFLTRSANTSNPHEGRTSAPYSVKGRHVLITGGSKGIGHAIAIEAVQKQAKIVTLVARDGETLQEAQTKCLEEADKLGTAVVVQTVPADLVNSTAAIECLDIAASMKGNLRASAACSSLKETQEEAPIEVFFCNAADVDPRPFCALGTSNINRCVAMNMCTPFLQVKHLLPSMIQRRFGAICFTNSLTTFVPIYGLSTYSATKAALKAFAEVINQEVAGMGILVANAFLPSVNTPGYQREKQVRHRLTEILEETSKIKQPEEVAERLVDHLEAGHRIITVDFEGWVCARLNAGFSRAESLASLFYEFLLSGIFRIVSLALFLQFFSIITREQPATLRRSKLA</sequence>
<keyword evidence="3" id="KW-1185">Reference proteome</keyword>
<dbReference type="OMA" id="ICGVFEE"/>
<dbReference type="SUPFAM" id="SSF51735">
    <property type="entry name" value="NAD(P)-binding Rossmann-fold domains"/>
    <property type="match status" value="1"/>
</dbReference>
<keyword evidence="1" id="KW-1133">Transmembrane helix</keyword>
<dbReference type="InterPro" id="IPR036291">
    <property type="entry name" value="NAD(P)-bd_dom_sf"/>
</dbReference>
<gene>
    <name evidence="2" type="ORF">ETH_00002550</name>
</gene>
<dbReference type="RefSeq" id="XP_013228355.1">
    <property type="nucleotide sequence ID" value="XM_013372901.1"/>
</dbReference>
<dbReference type="GO" id="GO:0005789">
    <property type="term" value="C:endoplasmic reticulum membrane"/>
    <property type="evidence" value="ECO:0007669"/>
    <property type="project" value="TreeGrafter"/>
</dbReference>
<dbReference type="GeneID" id="25249725"/>
<evidence type="ECO:0000256" key="1">
    <source>
        <dbReference type="SAM" id="Phobius"/>
    </source>
</evidence>
<keyword evidence="1" id="KW-0472">Membrane</keyword>
<accession>U6KML7</accession>
<proteinExistence type="predicted"/>
<dbReference type="EMBL" id="HG673764">
    <property type="protein sequence ID" value="CDJ37517.1"/>
    <property type="molecule type" value="Genomic_DNA"/>
</dbReference>
<organism evidence="2 3">
    <name type="scientific">Eimeria tenella</name>
    <name type="common">Coccidian parasite</name>
    <dbReference type="NCBI Taxonomy" id="5802"/>
    <lineage>
        <taxon>Eukaryota</taxon>
        <taxon>Sar</taxon>
        <taxon>Alveolata</taxon>
        <taxon>Apicomplexa</taxon>
        <taxon>Conoidasida</taxon>
        <taxon>Coccidia</taxon>
        <taxon>Eucoccidiorida</taxon>
        <taxon>Eimeriorina</taxon>
        <taxon>Eimeriidae</taxon>
        <taxon>Eimeria</taxon>
    </lineage>
</organism>
<protein>
    <submittedName>
        <fullName evidence="2">Oxidoreductase, putative</fullName>
    </submittedName>
</protein>
<dbReference type="PANTHER" id="PTHR43550:SF3">
    <property type="entry name" value="3-KETODIHYDROSPHINGOSINE REDUCTASE"/>
    <property type="match status" value="1"/>
</dbReference>
<feature type="transmembrane region" description="Helical" evidence="1">
    <location>
        <begin position="365"/>
        <end position="386"/>
    </location>
</feature>
<evidence type="ECO:0000313" key="2">
    <source>
        <dbReference type="EMBL" id="CDJ37517.1"/>
    </source>
</evidence>
<feature type="transmembrane region" description="Helical" evidence="1">
    <location>
        <begin position="41"/>
        <end position="61"/>
    </location>
</feature>
<dbReference type="Pfam" id="PF00106">
    <property type="entry name" value="adh_short"/>
    <property type="match status" value="2"/>
</dbReference>
<dbReference type="VEuPathDB" id="ToxoDB:ETH_00002550"/>
<keyword evidence="1" id="KW-0812">Transmembrane</keyword>
<feature type="transmembrane region" description="Helical" evidence="1">
    <location>
        <begin position="12"/>
        <end position="35"/>
    </location>
</feature>
<dbReference type="VEuPathDB" id="ToxoDB:ETH2_0402500"/>
<dbReference type="Proteomes" id="UP000030747">
    <property type="component" value="Unassembled WGS sequence"/>
</dbReference>
<dbReference type="GO" id="GO:0047560">
    <property type="term" value="F:3-dehydrosphinganine reductase activity"/>
    <property type="evidence" value="ECO:0007669"/>
    <property type="project" value="TreeGrafter"/>
</dbReference>
<dbReference type="GO" id="GO:0006666">
    <property type="term" value="P:3-keto-sphinganine metabolic process"/>
    <property type="evidence" value="ECO:0007669"/>
    <property type="project" value="TreeGrafter"/>
</dbReference>
<dbReference type="Gene3D" id="3.40.50.720">
    <property type="entry name" value="NAD(P)-binding Rossmann-like Domain"/>
    <property type="match status" value="1"/>
</dbReference>
<reference evidence="2" key="2">
    <citation type="submission" date="2013-10" db="EMBL/GenBank/DDBJ databases">
        <authorList>
            <person name="Aslett M."/>
        </authorList>
    </citation>
    <scope>NUCLEOTIDE SEQUENCE [LARGE SCALE GENOMIC DNA]</scope>
    <source>
        <strain evidence="2">Houghton</strain>
    </source>
</reference>